<feature type="transmembrane region" description="Helical" evidence="1">
    <location>
        <begin position="133"/>
        <end position="153"/>
    </location>
</feature>
<keyword evidence="1" id="KW-1133">Transmembrane helix</keyword>
<evidence type="ECO:0000256" key="1">
    <source>
        <dbReference type="SAM" id="Phobius"/>
    </source>
</evidence>
<accession>A0ABV9ED48</accession>
<reference evidence="3" key="1">
    <citation type="journal article" date="2019" name="Int. J. Syst. Evol. Microbiol.">
        <title>The Global Catalogue of Microorganisms (GCM) 10K type strain sequencing project: providing services to taxonomists for standard genome sequencing and annotation.</title>
        <authorList>
            <consortium name="The Broad Institute Genomics Platform"/>
            <consortium name="The Broad Institute Genome Sequencing Center for Infectious Disease"/>
            <person name="Wu L."/>
            <person name="Ma J."/>
        </authorList>
    </citation>
    <scope>NUCLEOTIDE SEQUENCE [LARGE SCALE GENOMIC DNA]</scope>
    <source>
        <strain evidence="3">CCUG 49560</strain>
    </source>
</reference>
<organism evidence="2 3">
    <name type="scientific">Sphaerisporangium corydalis</name>
    <dbReference type="NCBI Taxonomy" id="1441875"/>
    <lineage>
        <taxon>Bacteria</taxon>
        <taxon>Bacillati</taxon>
        <taxon>Actinomycetota</taxon>
        <taxon>Actinomycetes</taxon>
        <taxon>Streptosporangiales</taxon>
        <taxon>Streptosporangiaceae</taxon>
        <taxon>Sphaerisporangium</taxon>
    </lineage>
</organism>
<feature type="transmembrane region" description="Helical" evidence="1">
    <location>
        <begin position="36"/>
        <end position="56"/>
    </location>
</feature>
<keyword evidence="1" id="KW-0472">Membrane</keyword>
<proteinExistence type="predicted"/>
<name>A0ABV9ED48_9ACTN</name>
<dbReference type="RefSeq" id="WP_262842032.1">
    <property type="nucleotide sequence ID" value="NZ_JANZYP010000008.1"/>
</dbReference>
<dbReference type="Proteomes" id="UP001595891">
    <property type="component" value="Unassembled WGS sequence"/>
</dbReference>
<feature type="transmembrane region" description="Helical" evidence="1">
    <location>
        <begin position="98"/>
        <end position="127"/>
    </location>
</feature>
<dbReference type="EMBL" id="JBHSFN010000008">
    <property type="protein sequence ID" value="MFC4587477.1"/>
    <property type="molecule type" value="Genomic_DNA"/>
</dbReference>
<keyword evidence="1" id="KW-0812">Transmembrane</keyword>
<feature type="transmembrane region" description="Helical" evidence="1">
    <location>
        <begin position="62"/>
        <end position="86"/>
    </location>
</feature>
<gene>
    <name evidence="2" type="ORF">ACFO8L_15385</name>
</gene>
<comment type="caution">
    <text evidence="2">The sequence shown here is derived from an EMBL/GenBank/DDBJ whole genome shotgun (WGS) entry which is preliminary data.</text>
</comment>
<sequence length="164" mass="17478">MDATPEDTAYVTPEEAARSLREIRASQARVVRARPWFPNWYTTGVALVVTGVQFFTEPGTSGAVAVAGLTTLVLVLLGLVAAMVFGNRQRPHRSLVTVKALFVFLVWVWTSVGVCLVAAVALAGAGVPYARTYAGLAMTVLMASTGPVLGRWITRRMAAKIEAG</sequence>
<keyword evidence="3" id="KW-1185">Reference proteome</keyword>
<evidence type="ECO:0000313" key="3">
    <source>
        <dbReference type="Proteomes" id="UP001595891"/>
    </source>
</evidence>
<protein>
    <recommendedName>
        <fullName evidence="4">Transmembrane protein</fullName>
    </recommendedName>
</protein>
<evidence type="ECO:0000313" key="2">
    <source>
        <dbReference type="EMBL" id="MFC4587477.1"/>
    </source>
</evidence>
<evidence type="ECO:0008006" key="4">
    <source>
        <dbReference type="Google" id="ProtNLM"/>
    </source>
</evidence>